<dbReference type="InterPro" id="IPR027417">
    <property type="entry name" value="P-loop_NTPase"/>
</dbReference>
<reference evidence="11 12" key="1">
    <citation type="journal article" date="2016" name="G3 (Bethesda)">
        <title>First Draft Assembly and Annotation of the Genome of a California Endemic Oak Quercus lobata Nee (Fagaceae).</title>
        <authorList>
            <person name="Sork V.L."/>
            <person name="Fitz-Gibbon S.T."/>
            <person name="Puiu D."/>
            <person name="Crepeau M."/>
            <person name="Gugger P.F."/>
            <person name="Sherman R."/>
            <person name="Stevens K."/>
            <person name="Langley C.H."/>
            <person name="Pellegrini M."/>
            <person name="Salzberg S.L."/>
        </authorList>
    </citation>
    <scope>NUCLEOTIDE SEQUENCE [LARGE SCALE GENOMIC DNA]</scope>
    <source>
        <strain evidence="11 12">cv. SW786</strain>
    </source>
</reference>
<evidence type="ECO:0000313" key="12">
    <source>
        <dbReference type="Proteomes" id="UP000594261"/>
    </source>
</evidence>
<dbReference type="Proteomes" id="UP000594261">
    <property type="component" value="Chromosome 3"/>
</dbReference>
<dbReference type="InterPro" id="IPR056789">
    <property type="entry name" value="LRR_R13L1-DRL21"/>
</dbReference>
<dbReference type="InterPro" id="IPR002182">
    <property type="entry name" value="NB-ARC"/>
</dbReference>
<dbReference type="SUPFAM" id="SSF52540">
    <property type="entry name" value="P-loop containing nucleoside triphosphate hydrolases"/>
    <property type="match status" value="1"/>
</dbReference>
<keyword evidence="4" id="KW-0611">Plant defense</keyword>
<evidence type="ECO:0000256" key="1">
    <source>
        <dbReference type="ARBA" id="ARBA00022614"/>
    </source>
</evidence>
<dbReference type="EnsemblPlants" id="QL03p012409:mrna">
    <property type="protein sequence ID" value="QL03p012409:mrna"/>
    <property type="gene ID" value="QL03p012409"/>
</dbReference>
<evidence type="ECO:0000259" key="10">
    <source>
        <dbReference type="Pfam" id="PF25019"/>
    </source>
</evidence>
<evidence type="ECO:0000259" key="7">
    <source>
        <dbReference type="Pfam" id="PF00931"/>
    </source>
</evidence>
<evidence type="ECO:0000256" key="2">
    <source>
        <dbReference type="ARBA" id="ARBA00022737"/>
    </source>
</evidence>
<evidence type="ECO:0000256" key="6">
    <source>
        <dbReference type="SAM" id="MobiDB-lite"/>
    </source>
</evidence>
<dbReference type="Pfam" id="PF25019">
    <property type="entry name" value="LRR_R13L1-DRL21"/>
    <property type="match status" value="2"/>
</dbReference>
<evidence type="ECO:0008006" key="13">
    <source>
        <dbReference type="Google" id="ProtNLM"/>
    </source>
</evidence>
<dbReference type="GO" id="GO:0051707">
    <property type="term" value="P:response to other organism"/>
    <property type="evidence" value="ECO:0007669"/>
    <property type="project" value="UniProtKB-ARBA"/>
</dbReference>
<feature type="domain" description="Disease resistance N-terminal" evidence="8">
    <location>
        <begin position="24"/>
        <end position="103"/>
    </location>
</feature>
<dbReference type="InterPro" id="IPR041118">
    <property type="entry name" value="Rx_N"/>
</dbReference>
<protein>
    <recommendedName>
        <fullName evidence="13">Rx N-terminal domain-containing protein</fullName>
    </recommendedName>
</protein>
<keyword evidence="2" id="KW-0677">Repeat</keyword>
<organism evidence="11 12">
    <name type="scientific">Quercus lobata</name>
    <name type="common">Valley oak</name>
    <dbReference type="NCBI Taxonomy" id="97700"/>
    <lineage>
        <taxon>Eukaryota</taxon>
        <taxon>Viridiplantae</taxon>
        <taxon>Streptophyta</taxon>
        <taxon>Embryophyta</taxon>
        <taxon>Tracheophyta</taxon>
        <taxon>Spermatophyta</taxon>
        <taxon>Magnoliopsida</taxon>
        <taxon>eudicotyledons</taxon>
        <taxon>Gunneridae</taxon>
        <taxon>Pentapetalae</taxon>
        <taxon>rosids</taxon>
        <taxon>fabids</taxon>
        <taxon>Fagales</taxon>
        <taxon>Fagaceae</taxon>
        <taxon>Quercus</taxon>
    </lineage>
</organism>
<dbReference type="Gramene" id="QL03p012409:mrna">
    <property type="protein sequence ID" value="QL03p012409:mrna"/>
    <property type="gene ID" value="QL03p012409"/>
</dbReference>
<accession>A0A7N2R0U5</accession>
<dbReference type="SUPFAM" id="SSF52047">
    <property type="entry name" value="RNI-like"/>
    <property type="match status" value="1"/>
</dbReference>
<dbReference type="AlphaFoldDB" id="A0A7N2R0U5"/>
<proteinExistence type="predicted"/>
<dbReference type="Pfam" id="PF23247">
    <property type="entry name" value="LRR_RPS2"/>
    <property type="match status" value="1"/>
</dbReference>
<feature type="domain" description="Disease resistance protein At4g27190-like leucine-rich repeats" evidence="9">
    <location>
        <begin position="348"/>
        <end position="480"/>
    </location>
</feature>
<feature type="domain" description="R13L1/DRL21-like LRR repeat region" evidence="10">
    <location>
        <begin position="195"/>
        <end position="242"/>
    </location>
</feature>
<dbReference type="InParanoid" id="A0A7N2R0U5"/>
<dbReference type="Pfam" id="PF00931">
    <property type="entry name" value="NB-ARC"/>
    <property type="match status" value="1"/>
</dbReference>
<dbReference type="Gene3D" id="1.20.5.4130">
    <property type="match status" value="1"/>
</dbReference>
<dbReference type="PANTHER" id="PTHR36766:SF70">
    <property type="entry name" value="DISEASE RESISTANCE PROTEIN RGA4"/>
    <property type="match status" value="1"/>
</dbReference>
<keyword evidence="5" id="KW-0067">ATP-binding</keyword>
<evidence type="ECO:0000313" key="11">
    <source>
        <dbReference type="EnsemblPlants" id="QL03p012409:mrna"/>
    </source>
</evidence>
<evidence type="ECO:0000259" key="8">
    <source>
        <dbReference type="Pfam" id="PF18052"/>
    </source>
</evidence>
<reference evidence="11" key="2">
    <citation type="submission" date="2021-01" db="UniProtKB">
        <authorList>
            <consortium name="EnsemblPlants"/>
        </authorList>
    </citation>
    <scope>IDENTIFICATION</scope>
</reference>
<dbReference type="InterPro" id="IPR038005">
    <property type="entry name" value="RX-like_CC"/>
</dbReference>
<evidence type="ECO:0000256" key="4">
    <source>
        <dbReference type="ARBA" id="ARBA00022821"/>
    </source>
</evidence>
<keyword evidence="12" id="KW-1185">Reference proteome</keyword>
<sequence>MAEAMAVAVAGQILTGIAKKIDEMLGSNAFEEIGSIWAVKDEFQKLKDTLSTIEAVLKDAEKKQDMNHQLRDWLTKLRDAVYDADDLLADFVTEDLRRRAMGKMAKKMWVCVSDVFDVKKITEKIIESATGKKPENLEMDNLQNKLCEELSQKKYLLVLDDVWNEDEEKWWQLTSLRVLPLFIVNKECTCAGLPKLNKLNNLRGELSITIKVRVKDATSKAKAANLKDKQHLRKLELIWDDELGNDVAGYQGVRFPSWLPSLTGLVILEISKSMCQHLSPMYQLLNLQNLSLKDMDGLEYISDRETTEEISASSSFFPTLESLKLWNCPNLKGWWRRDTVGVATSSHQCQPHVSLPSFPRLLLLEISGCKILTYMPLFPNLEERLRLTFSSCNPLQQIMNMTAISSVPSASNSSPPPSKLKFLSLSWIRDVEFLPEQWLQNLASLEELVIEGCNRLKSLSLSLFMQHLTSLKTLSISNCEEVDLSSDEDAQSVGVSPLLMLVEKGGNCSNNTQLSLRLELSFEGSYNPLSKDLRQGWNSKPARVDFSFEKAGTTYASTSKNLSLNYLNLYLAYCGIREAKEDKARRNPVRARSLEGLGALGRLGLEGLLLFILPPPNHLPSPPLRNSQALPPPPLFWVGRRGLERIRSCFADIRDWVPGKDLFCKHYRENNKFFEFYGRSNKAGLFVDIAVYYGGKRRGCVMIPASLNRSGWCVFQKELDKFLSGENFVSVAERTLEGSVGGGPMAGGGQNGKQLIGFGNQRKFGNFQNSRGYNGIKGDFAITVSNLNGRPIHKFIFKLTSANLALRVFKPDGGKRVVSWLEQAQPLKPVVGPRVNVNQAQSQAQALLANLIDKTHSEAENISDPIGLKVRLSCDQDPSGSGETSTEPMVATELSMVVPMDPTRAFLHSRPVLELLAPISVASLPDREVERQIGDEPRNNVHSKSPGQPDVMDKGSFQTAPPPEDKSKGGDPLQRCVSVNEGSDSQTVSEVAHANGMHNCESELLFLPWGQSGVDNTDLGNGENNCGPLECAPLFYWVPKVAEDMVLSTVAEEGELVASKVEHSKWVSTMMNSFCKKVGFPIVKHEAQCVALFRLLEQECLEVANDGCNRRPVKAGQKGLRELRGLISTVNYDGTYSQNRGSSSGLGAVGSYKCP</sequence>
<evidence type="ECO:0000256" key="3">
    <source>
        <dbReference type="ARBA" id="ARBA00022741"/>
    </source>
</evidence>
<keyword evidence="3" id="KW-0547">Nucleotide-binding</keyword>
<dbReference type="GO" id="GO:0006952">
    <property type="term" value="P:defense response"/>
    <property type="evidence" value="ECO:0007669"/>
    <property type="project" value="UniProtKB-KW"/>
</dbReference>
<dbReference type="InterPro" id="IPR032675">
    <property type="entry name" value="LRR_dom_sf"/>
</dbReference>
<dbReference type="CDD" id="cd14798">
    <property type="entry name" value="RX-CC_like"/>
    <property type="match status" value="1"/>
</dbReference>
<feature type="domain" description="R13L1/DRL21-like LRR repeat region" evidence="10">
    <location>
        <begin position="247"/>
        <end position="295"/>
    </location>
</feature>
<dbReference type="InterPro" id="IPR057135">
    <property type="entry name" value="At4g27190-like_LRR"/>
</dbReference>
<feature type="domain" description="NB-ARC" evidence="7">
    <location>
        <begin position="106"/>
        <end position="171"/>
    </location>
</feature>
<evidence type="ECO:0000259" key="9">
    <source>
        <dbReference type="Pfam" id="PF23247"/>
    </source>
</evidence>
<dbReference type="EMBL" id="LRBV02000003">
    <property type="status" value="NOT_ANNOTATED_CDS"/>
    <property type="molecule type" value="Genomic_DNA"/>
</dbReference>
<evidence type="ECO:0000256" key="5">
    <source>
        <dbReference type="ARBA" id="ARBA00022840"/>
    </source>
</evidence>
<dbReference type="Pfam" id="PF18052">
    <property type="entry name" value="Rx_N"/>
    <property type="match status" value="1"/>
</dbReference>
<dbReference type="GO" id="GO:0043531">
    <property type="term" value="F:ADP binding"/>
    <property type="evidence" value="ECO:0007669"/>
    <property type="project" value="InterPro"/>
</dbReference>
<name>A0A7N2R0U5_QUELO</name>
<dbReference type="Gene3D" id="3.80.10.10">
    <property type="entry name" value="Ribonuclease Inhibitor"/>
    <property type="match status" value="2"/>
</dbReference>
<feature type="region of interest" description="Disordered" evidence="6">
    <location>
        <begin position="929"/>
        <end position="984"/>
    </location>
</feature>
<feature type="compositionally biased region" description="Basic and acidic residues" evidence="6">
    <location>
        <begin position="929"/>
        <end position="939"/>
    </location>
</feature>
<dbReference type="PANTHER" id="PTHR36766">
    <property type="entry name" value="PLANT BROAD-SPECTRUM MILDEW RESISTANCE PROTEIN RPW8"/>
    <property type="match status" value="1"/>
</dbReference>
<dbReference type="PRINTS" id="PR00364">
    <property type="entry name" value="DISEASERSIST"/>
</dbReference>
<dbReference type="GO" id="GO:0005524">
    <property type="term" value="F:ATP binding"/>
    <property type="evidence" value="ECO:0007669"/>
    <property type="project" value="UniProtKB-KW"/>
</dbReference>
<keyword evidence="1" id="KW-0433">Leucine-rich repeat</keyword>